<dbReference type="STRING" id="51670.SAMN04488557_2341"/>
<evidence type="ECO:0000256" key="1">
    <source>
        <dbReference type="SAM" id="MobiDB-lite"/>
    </source>
</evidence>
<accession>A0A1I7NIL0</accession>
<keyword evidence="3" id="KW-1185">Reference proteome</keyword>
<name>A0A1I7NIL0_9HYPH</name>
<dbReference type="Proteomes" id="UP000199423">
    <property type="component" value="Unassembled WGS sequence"/>
</dbReference>
<sequence>MISAIARAQSRSSPKTSQVDVLPSRDVAQRSLMLRGVILIENARFSKLYSNL</sequence>
<proteinExistence type="predicted"/>
<evidence type="ECO:0000313" key="3">
    <source>
        <dbReference type="Proteomes" id="UP000199423"/>
    </source>
</evidence>
<feature type="region of interest" description="Disordered" evidence="1">
    <location>
        <begin position="1"/>
        <end position="21"/>
    </location>
</feature>
<organism evidence="2 3">
    <name type="scientific">Hyphomicrobium facile</name>
    <dbReference type="NCBI Taxonomy" id="51670"/>
    <lineage>
        <taxon>Bacteria</taxon>
        <taxon>Pseudomonadati</taxon>
        <taxon>Pseudomonadota</taxon>
        <taxon>Alphaproteobacteria</taxon>
        <taxon>Hyphomicrobiales</taxon>
        <taxon>Hyphomicrobiaceae</taxon>
        <taxon>Hyphomicrobium</taxon>
    </lineage>
</organism>
<protein>
    <submittedName>
        <fullName evidence="2">Uncharacterized protein</fullName>
    </submittedName>
</protein>
<reference evidence="3" key="1">
    <citation type="submission" date="2016-10" db="EMBL/GenBank/DDBJ databases">
        <authorList>
            <person name="Varghese N."/>
            <person name="Submissions S."/>
        </authorList>
    </citation>
    <scope>NUCLEOTIDE SEQUENCE [LARGE SCALE GENOMIC DNA]</scope>
    <source>
        <strain evidence="3">DSM 1565</strain>
    </source>
</reference>
<gene>
    <name evidence="2" type="ORF">SAMN04488557_2341</name>
</gene>
<feature type="compositionally biased region" description="Low complexity" evidence="1">
    <location>
        <begin position="1"/>
        <end position="13"/>
    </location>
</feature>
<evidence type="ECO:0000313" key="2">
    <source>
        <dbReference type="EMBL" id="SFV34492.1"/>
    </source>
</evidence>
<dbReference type="AlphaFoldDB" id="A0A1I7NIL0"/>
<dbReference type="EMBL" id="FPCH01000002">
    <property type="protein sequence ID" value="SFV34492.1"/>
    <property type="molecule type" value="Genomic_DNA"/>
</dbReference>